<dbReference type="Proteomes" id="UP000024635">
    <property type="component" value="Unassembled WGS sequence"/>
</dbReference>
<accession>A0A016ULD2</accession>
<evidence type="ECO:0000256" key="1">
    <source>
        <dbReference type="SAM" id="MobiDB-lite"/>
    </source>
</evidence>
<keyword evidence="3" id="KW-1185">Reference proteome</keyword>
<evidence type="ECO:0000313" key="2">
    <source>
        <dbReference type="EMBL" id="EYC15642.1"/>
    </source>
</evidence>
<reference evidence="3" key="1">
    <citation type="journal article" date="2015" name="Nat. Genet.">
        <title>The genome and transcriptome of the zoonotic hookworm Ancylostoma ceylanicum identify infection-specific gene families.</title>
        <authorList>
            <person name="Schwarz E.M."/>
            <person name="Hu Y."/>
            <person name="Antoshechkin I."/>
            <person name="Miller M.M."/>
            <person name="Sternberg P.W."/>
            <person name="Aroian R.V."/>
        </authorList>
    </citation>
    <scope>NUCLEOTIDE SEQUENCE</scope>
    <source>
        <strain evidence="3">HY135</strain>
    </source>
</reference>
<dbReference type="EMBL" id="JARK01001372">
    <property type="protein sequence ID" value="EYC15642.1"/>
    <property type="molecule type" value="Genomic_DNA"/>
</dbReference>
<comment type="caution">
    <text evidence="2">The sequence shown here is derived from an EMBL/GenBank/DDBJ whole genome shotgun (WGS) entry which is preliminary data.</text>
</comment>
<gene>
    <name evidence="2" type="primary">Acey_s0036.g3269</name>
    <name evidence="2" type="ORF">Y032_0036g3269</name>
</gene>
<sequence length="98" mass="10961">MANREIVKKIITPYAPWQGDSFEPLIQTVKRAKYKTLGTKTPAEDTENGVGGNRGIIKLETTGLLRPVDTLQKDMLITQDDTTSPTNEDSQDERYLPP</sequence>
<name>A0A016ULD2_9BILA</name>
<feature type="region of interest" description="Disordered" evidence="1">
    <location>
        <begin position="75"/>
        <end position="98"/>
    </location>
</feature>
<proteinExistence type="predicted"/>
<feature type="compositionally biased region" description="Polar residues" evidence="1">
    <location>
        <begin position="79"/>
        <end position="88"/>
    </location>
</feature>
<protein>
    <submittedName>
        <fullName evidence="2">Uncharacterized protein</fullName>
    </submittedName>
</protein>
<dbReference type="AlphaFoldDB" id="A0A016ULD2"/>
<evidence type="ECO:0000313" key="3">
    <source>
        <dbReference type="Proteomes" id="UP000024635"/>
    </source>
</evidence>
<organism evidence="2 3">
    <name type="scientific">Ancylostoma ceylanicum</name>
    <dbReference type="NCBI Taxonomy" id="53326"/>
    <lineage>
        <taxon>Eukaryota</taxon>
        <taxon>Metazoa</taxon>
        <taxon>Ecdysozoa</taxon>
        <taxon>Nematoda</taxon>
        <taxon>Chromadorea</taxon>
        <taxon>Rhabditida</taxon>
        <taxon>Rhabditina</taxon>
        <taxon>Rhabditomorpha</taxon>
        <taxon>Strongyloidea</taxon>
        <taxon>Ancylostomatidae</taxon>
        <taxon>Ancylostomatinae</taxon>
        <taxon>Ancylostoma</taxon>
    </lineage>
</organism>